<dbReference type="InterPro" id="IPR042092">
    <property type="entry name" value="PsdUridine_s_RsuA/RluB/E/F_cat"/>
</dbReference>
<dbReference type="AlphaFoldDB" id="A0A1L8TN59"/>
<dbReference type="GO" id="GO:0140098">
    <property type="term" value="F:catalytic activity, acting on RNA"/>
    <property type="evidence" value="ECO:0007669"/>
    <property type="project" value="UniProtKB-ARBA"/>
</dbReference>
<dbReference type="GO" id="GO:0001522">
    <property type="term" value="P:pseudouridine synthesis"/>
    <property type="evidence" value="ECO:0007669"/>
    <property type="project" value="InterPro"/>
</dbReference>
<dbReference type="InterPro" id="IPR050343">
    <property type="entry name" value="RsuA_PseudoU_synthase"/>
</dbReference>
<dbReference type="Gene3D" id="3.30.70.580">
    <property type="entry name" value="Pseudouridine synthase I, catalytic domain, N-terminal subdomain"/>
    <property type="match status" value="1"/>
</dbReference>
<organism evidence="7 8">
    <name type="scientific">Enterococcus hermanniensis</name>
    <dbReference type="NCBI Taxonomy" id="249189"/>
    <lineage>
        <taxon>Bacteria</taxon>
        <taxon>Bacillati</taxon>
        <taxon>Bacillota</taxon>
        <taxon>Bacilli</taxon>
        <taxon>Lactobacillales</taxon>
        <taxon>Enterococcaceae</taxon>
        <taxon>Enterococcus</taxon>
    </lineage>
</organism>
<keyword evidence="2 4" id="KW-0694">RNA-binding</keyword>
<dbReference type="GO" id="GO:0003723">
    <property type="term" value="F:RNA binding"/>
    <property type="evidence" value="ECO:0007669"/>
    <property type="project" value="UniProtKB-KW"/>
</dbReference>
<dbReference type="PANTHER" id="PTHR47683">
    <property type="entry name" value="PSEUDOURIDINE SYNTHASE FAMILY PROTEIN-RELATED"/>
    <property type="match status" value="1"/>
</dbReference>
<sequence>MEIKNETVVFLGDFGIMSPVYFKERAMRLDKVIEENLKTTRKEMKRLFLMKKVKVDGLVEMDQHRNVDSRLHRIEVNGKVLQAKHVYYLLNKPAGVVTAKKDPKFRTVTELISPKERPAELYPVGRLDRDTTGLLLLTDNGQLGYELLRPDSKVNKTYRATINALVTIDDVAAFAEGIEFHGGIRCRPAKLIILTANSSYSEVLLTIKEGKFHQVKKMFLARGKKVIKLTRLTMGPLRLPTDLKSGDYRPLTETELNQLKIYFR</sequence>
<dbReference type="EC" id="5.4.99.-" evidence="5"/>
<keyword evidence="8" id="KW-1185">Reference proteome</keyword>
<dbReference type="InterPro" id="IPR000748">
    <property type="entry name" value="PsdUridine_synth_RsuA/RluB/E/F"/>
</dbReference>
<dbReference type="PROSITE" id="PS01149">
    <property type="entry name" value="PSI_RSU"/>
    <property type="match status" value="1"/>
</dbReference>
<dbReference type="Proteomes" id="UP000182077">
    <property type="component" value="Unassembled WGS sequence"/>
</dbReference>
<comment type="similarity">
    <text evidence="1 5">Belongs to the pseudouridine synthase RsuA family.</text>
</comment>
<evidence type="ECO:0000259" key="6">
    <source>
        <dbReference type="Pfam" id="PF00849"/>
    </source>
</evidence>
<dbReference type="SUPFAM" id="SSF55174">
    <property type="entry name" value="Alpha-L RNA-binding motif"/>
    <property type="match status" value="1"/>
</dbReference>
<dbReference type="InterPro" id="IPR020094">
    <property type="entry name" value="TruA/RsuA/RluB/E/F_N"/>
</dbReference>
<evidence type="ECO:0000256" key="4">
    <source>
        <dbReference type="PROSITE-ProRule" id="PRU00182"/>
    </source>
</evidence>
<dbReference type="GO" id="GO:0006364">
    <property type="term" value="P:rRNA processing"/>
    <property type="evidence" value="ECO:0007669"/>
    <property type="project" value="UniProtKB-ARBA"/>
</dbReference>
<dbReference type="InterPro" id="IPR018496">
    <property type="entry name" value="PsdUridine_synth_RsuA/RluB_CS"/>
</dbReference>
<dbReference type="STRING" id="249189.RV04_GL002035"/>
<dbReference type="InterPro" id="IPR020103">
    <property type="entry name" value="PsdUridine_synth_cat_dom_sf"/>
</dbReference>
<dbReference type="Gene3D" id="3.30.70.1560">
    <property type="entry name" value="Alpha-L RNA-binding motif"/>
    <property type="match status" value="1"/>
</dbReference>
<feature type="domain" description="Pseudouridine synthase RsuA/RluA-like" evidence="6">
    <location>
        <begin position="87"/>
        <end position="220"/>
    </location>
</feature>
<dbReference type="CDD" id="cd02553">
    <property type="entry name" value="PseudoU_synth_RsuA"/>
    <property type="match status" value="1"/>
</dbReference>
<evidence type="ECO:0000313" key="8">
    <source>
        <dbReference type="Proteomes" id="UP000182077"/>
    </source>
</evidence>
<dbReference type="InterPro" id="IPR006145">
    <property type="entry name" value="PsdUridine_synth_RsuA/RluA"/>
</dbReference>
<dbReference type="Gene3D" id="3.10.290.10">
    <property type="entry name" value="RNA-binding S4 domain"/>
    <property type="match status" value="1"/>
</dbReference>
<dbReference type="PANTHER" id="PTHR47683:SF4">
    <property type="entry name" value="PSEUDOURIDINE SYNTHASE"/>
    <property type="match status" value="1"/>
</dbReference>
<evidence type="ECO:0000256" key="2">
    <source>
        <dbReference type="ARBA" id="ARBA00022884"/>
    </source>
</evidence>
<name>A0A1L8TN59_9ENTE</name>
<dbReference type="EMBL" id="JXKQ01000005">
    <property type="protein sequence ID" value="OJG45746.1"/>
    <property type="molecule type" value="Genomic_DNA"/>
</dbReference>
<proteinExistence type="inferred from homology"/>
<evidence type="ECO:0000313" key="7">
    <source>
        <dbReference type="EMBL" id="OJG45746.1"/>
    </source>
</evidence>
<reference evidence="7 8" key="1">
    <citation type="submission" date="2014-12" db="EMBL/GenBank/DDBJ databases">
        <title>Draft genome sequences of 29 type strains of Enterococci.</title>
        <authorList>
            <person name="Zhong Z."/>
            <person name="Sun Z."/>
            <person name="Liu W."/>
            <person name="Zhang W."/>
            <person name="Zhang H."/>
        </authorList>
    </citation>
    <scope>NUCLEOTIDE SEQUENCE [LARGE SCALE GENOMIC DNA]</scope>
    <source>
        <strain evidence="7 8">DSM 17122</strain>
    </source>
</reference>
<dbReference type="FunFam" id="3.30.70.1560:FF:000001">
    <property type="entry name" value="Pseudouridine synthase"/>
    <property type="match status" value="1"/>
</dbReference>
<dbReference type="GO" id="GO:0005829">
    <property type="term" value="C:cytosol"/>
    <property type="evidence" value="ECO:0007669"/>
    <property type="project" value="UniProtKB-ARBA"/>
</dbReference>
<dbReference type="Pfam" id="PF00849">
    <property type="entry name" value="PseudoU_synth_2"/>
    <property type="match status" value="1"/>
</dbReference>
<evidence type="ECO:0000256" key="5">
    <source>
        <dbReference type="RuleBase" id="RU003887"/>
    </source>
</evidence>
<gene>
    <name evidence="7" type="ORF">RV04_GL002035</name>
</gene>
<dbReference type="PROSITE" id="PS50889">
    <property type="entry name" value="S4"/>
    <property type="match status" value="1"/>
</dbReference>
<comment type="caution">
    <text evidence="7">The sequence shown here is derived from an EMBL/GenBank/DDBJ whole genome shotgun (WGS) entry which is preliminary data.</text>
</comment>
<dbReference type="GO" id="GO:0009982">
    <property type="term" value="F:pseudouridine synthase activity"/>
    <property type="evidence" value="ECO:0007669"/>
    <property type="project" value="InterPro"/>
</dbReference>
<protein>
    <recommendedName>
        <fullName evidence="5">Pseudouridine synthase</fullName>
        <ecNumber evidence="5">5.4.99.-</ecNumber>
    </recommendedName>
</protein>
<dbReference type="InterPro" id="IPR036986">
    <property type="entry name" value="S4_RNA-bd_sf"/>
</dbReference>
<accession>A0A1L8TN59</accession>
<dbReference type="SUPFAM" id="SSF55120">
    <property type="entry name" value="Pseudouridine synthase"/>
    <property type="match status" value="1"/>
</dbReference>
<dbReference type="NCBIfam" id="TIGR00093">
    <property type="entry name" value="pseudouridine synthase"/>
    <property type="match status" value="1"/>
</dbReference>
<evidence type="ECO:0000256" key="1">
    <source>
        <dbReference type="ARBA" id="ARBA00008348"/>
    </source>
</evidence>
<evidence type="ECO:0000256" key="3">
    <source>
        <dbReference type="ARBA" id="ARBA00023235"/>
    </source>
</evidence>
<keyword evidence="3 5" id="KW-0413">Isomerase</keyword>